<dbReference type="RefSeq" id="WP_066742337.1">
    <property type="nucleotide sequence ID" value="NZ_CP016757.1"/>
</dbReference>
<keyword evidence="2 3" id="KW-0808">Transferase</keyword>
<dbReference type="PANTHER" id="PTHR43293:SF1">
    <property type="entry name" value="ACETATE COA-TRANSFERASE YDIF"/>
    <property type="match status" value="1"/>
</dbReference>
<dbReference type="AlphaFoldDB" id="A0A1B2I1X2"/>
<dbReference type="GeneID" id="83056585"/>
<dbReference type="InterPro" id="IPR037171">
    <property type="entry name" value="NagB/RpiA_transferase-like"/>
</dbReference>
<dbReference type="PIRSF" id="PIRSF000858">
    <property type="entry name" value="SCOT-t"/>
    <property type="match status" value="1"/>
</dbReference>
<gene>
    <name evidence="5" type="ORF">BED41_01815</name>
</gene>
<dbReference type="STRING" id="1197717.BED41_01815"/>
<dbReference type="Gene3D" id="3.40.1080.10">
    <property type="entry name" value="Glutaconate Coenzyme A-transferase"/>
    <property type="match status" value="2"/>
</dbReference>
<proteinExistence type="inferred from homology"/>
<dbReference type="SMART" id="SM00882">
    <property type="entry name" value="CoA_trans"/>
    <property type="match status" value="1"/>
</dbReference>
<evidence type="ECO:0000256" key="4">
    <source>
        <dbReference type="PIRSR" id="PIRSR000858-1"/>
    </source>
</evidence>
<comment type="similarity">
    <text evidence="1 3">Belongs to the 3-oxoacid CoA-transferase family.</text>
</comment>
<name>A0A1B2I1X2_9BACT</name>
<dbReference type="EMBL" id="CP016757">
    <property type="protein sequence ID" value="ANZ43937.1"/>
    <property type="molecule type" value="Genomic_DNA"/>
</dbReference>
<evidence type="ECO:0000256" key="2">
    <source>
        <dbReference type="ARBA" id="ARBA00022679"/>
    </source>
</evidence>
<dbReference type="InterPro" id="IPR014388">
    <property type="entry name" value="3-oxoacid_CoA-transferase"/>
</dbReference>
<sequence>MNKYRRHGGPVPVLSAREAVMMIEDGAVVAIVGAGGGITEPTKLIDGLAERFRETGEPKNLTFWHATGLGDRGDRGMSPLAQPGLVKRAIGGHWGQSPRLAEMAERNEIEAYCLPQGTMSQLLRTAAAGQPGLLTHSGLNTYIDPRQTGGRLNARTTEELIELVEMDGREWLYYRAPKIDVAVIRGTTADTDGYISMESEIAWLDSLPMAQAAHNNGGIVIAQVKNLVKAGTIHPRDVKIPGYLVDAVVVDPGQCQLYNAPENRFLCGDYIAEEGKCESLLLNERKVIARRALMEIRDGDVGNLGVGISDGIGSVAREEGLGGNFTLTIETGPIGGVTAQGIFFGASVNSKALADMPAQFDFYGGGGLDVCFLSFAEVDPVGNVNVSRFNGKIQGVGGFIDISSRSRKIIFSGTLTAGGLKTAVGEGRIRIVSEGRFKKFLMKTEEISFSASEALRNGQEVLYLTERAVFRLTSSGVMLIEVAPGIDIEHDVVAHMGFRPLIAEEVKIMDSRLFAEGRMDIREEWLKS</sequence>
<reference evidence="5" key="1">
    <citation type="submission" date="2016-08" db="EMBL/GenBank/DDBJ databases">
        <title>Complete genome of Cloacibacillus porcorum.</title>
        <authorList>
            <person name="Looft T."/>
            <person name="Bayles D.O."/>
            <person name="Alt D.P."/>
        </authorList>
    </citation>
    <scope>NUCLEOTIDE SEQUENCE [LARGE SCALE GENOMIC DNA]</scope>
    <source>
        <strain evidence="5">CL-84</strain>
    </source>
</reference>
<dbReference type="GO" id="GO:0046952">
    <property type="term" value="P:ketone body catabolic process"/>
    <property type="evidence" value="ECO:0007669"/>
    <property type="project" value="InterPro"/>
</dbReference>
<dbReference type="GO" id="GO:0008410">
    <property type="term" value="F:CoA-transferase activity"/>
    <property type="evidence" value="ECO:0007669"/>
    <property type="project" value="InterPro"/>
</dbReference>
<dbReference type="PANTHER" id="PTHR43293">
    <property type="entry name" value="ACETATE COA-TRANSFERASE YDIF"/>
    <property type="match status" value="1"/>
</dbReference>
<dbReference type="InterPro" id="IPR004165">
    <property type="entry name" value="CoA_trans_fam_I"/>
</dbReference>
<dbReference type="Proteomes" id="UP000093044">
    <property type="component" value="Chromosome"/>
</dbReference>
<dbReference type="Pfam" id="PF01144">
    <property type="entry name" value="CoA_trans"/>
    <property type="match status" value="1"/>
</dbReference>
<dbReference type="KEGG" id="cpor:BED41_01815"/>
<dbReference type="SUPFAM" id="SSF100950">
    <property type="entry name" value="NagB/RpiA/CoA transferase-like"/>
    <property type="match status" value="2"/>
</dbReference>
<feature type="active site" description="5-glutamyl coenzyme A thioester intermediate" evidence="4">
    <location>
        <position position="330"/>
    </location>
</feature>
<evidence type="ECO:0000256" key="3">
    <source>
        <dbReference type="PIRNR" id="PIRNR000858"/>
    </source>
</evidence>
<accession>A0A1B2I1X2</accession>
<keyword evidence="6" id="KW-1185">Reference proteome</keyword>
<evidence type="ECO:0000256" key="1">
    <source>
        <dbReference type="ARBA" id="ARBA00007154"/>
    </source>
</evidence>
<protein>
    <submittedName>
        <fullName evidence="5">Acetate CoA-transferase YdiF</fullName>
    </submittedName>
</protein>
<evidence type="ECO:0000313" key="5">
    <source>
        <dbReference type="EMBL" id="ANZ43937.1"/>
    </source>
</evidence>
<evidence type="ECO:0000313" key="6">
    <source>
        <dbReference type="Proteomes" id="UP000093044"/>
    </source>
</evidence>
<organism evidence="5 6">
    <name type="scientific">Cloacibacillus porcorum</name>
    <dbReference type="NCBI Taxonomy" id="1197717"/>
    <lineage>
        <taxon>Bacteria</taxon>
        <taxon>Thermotogati</taxon>
        <taxon>Synergistota</taxon>
        <taxon>Synergistia</taxon>
        <taxon>Synergistales</taxon>
        <taxon>Synergistaceae</taxon>
        <taxon>Cloacibacillus</taxon>
    </lineage>
</organism>
<dbReference type="OrthoDB" id="9805230at2"/>